<sequence length="574" mass="64990">MINYRKIITSFLILQQFLVVFGQEINTQNRQYPLNYFTPPLDIPPQASGSFGELRTNHFHSGTDYRTNQREGYPVYASADGYISRARVQIGGGGNALYINHPNGYTSVYMHLQRFNDKIISFVKNKQYAEKHFSVDFPLTANLIPIKKGEIIAYSGNTGGSAGPHLHFELRDTKSEHTINAQLFGLTIPDRIPPLISGITVYRLGNNSYDENTPREHLQVVGNNGHYKISPAKTITINGGTGFGIVSTDQNSASSNRNGVYSIELLLDGKSIYTAVFESFSFDNSRAINSHIDYATYILHRRRIQKSFVEPGNKLEIYQKLVNNGIIDLKDQLVHEITYKVKDIKGNTSTLSFNIKNVSSNSVEKKPSLETTLFHYDQDNYFENDATKVNIPKGNLYSNLYYRYSQSPQPKNGYSSIQHIHNRMVPIHQGYSLAIKSINLPSYLQSKALIVNTQGESQGGSYKNGYVSATMRTFGSFYIVVDTIAPVIRAINLSAGRNMANIKRINFKISDNLSGIQSFDGYIDNQWVLMEYDSKSASLWHVFEEHLPKGNHRFKLIVKDWKDNEKIFEAEFVK</sequence>
<dbReference type="InterPro" id="IPR050570">
    <property type="entry name" value="Cell_wall_metabolism_enzyme"/>
</dbReference>
<reference evidence="3" key="1">
    <citation type="submission" date="2016-10" db="EMBL/GenBank/DDBJ databases">
        <authorList>
            <person name="Varghese N."/>
            <person name="Submissions S."/>
        </authorList>
    </citation>
    <scope>NUCLEOTIDE SEQUENCE [LARGE SCALE GENOMIC DNA]</scope>
    <source>
        <strain evidence="3">DSM 18733</strain>
    </source>
</reference>
<dbReference type="PANTHER" id="PTHR21666:SF270">
    <property type="entry name" value="MUREIN HYDROLASE ACTIVATOR ENVC"/>
    <property type="match status" value="1"/>
</dbReference>
<dbReference type="AlphaFoldDB" id="A0A1H7PXG1"/>
<organism evidence="2 3">
    <name type="scientific">Olivibacter domesticus</name>
    <name type="common">Pseudosphingobacterium domesticum</name>
    <dbReference type="NCBI Taxonomy" id="407022"/>
    <lineage>
        <taxon>Bacteria</taxon>
        <taxon>Pseudomonadati</taxon>
        <taxon>Bacteroidota</taxon>
        <taxon>Sphingobacteriia</taxon>
        <taxon>Sphingobacteriales</taxon>
        <taxon>Sphingobacteriaceae</taxon>
        <taxon>Olivibacter</taxon>
    </lineage>
</organism>
<gene>
    <name evidence="2" type="ORF">SAMN05661044_02383</name>
</gene>
<dbReference type="InterPro" id="IPR016047">
    <property type="entry name" value="M23ase_b-sheet_dom"/>
</dbReference>
<feature type="domain" description="M23ase beta-sheet core" evidence="1">
    <location>
        <begin position="59"/>
        <end position="127"/>
    </location>
</feature>
<keyword evidence="3" id="KW-1185">Reference proteome</keyword>
<dbReference type="Gene3D" id="2.70.70.10">
    <property type="entry name" value="Glucose Permease (Domain IIA)"/>
    <property type="match status" value="1"/>
</dbReference>
<dbReference type="PANTHER" id="PTHR21666">
    <property type="entry name" value="PEPTIDASE-RELATED"/>
    <property type="match status" value="1"/>
</dbReference>
<dbReference type="EMBL" id="FOAF01000002">
    <property type="protein sequence ID" value="SEL40158.1"/>
    <property type="molecule type" value="Genomic_DNA"/>
</dbReference>
<dbReference type="CDD" id="cd12797">
    <property type="entry name" value="M23_peptidase"/>
    <property type="match status" value="1"/>
</dbReference>
<name>A0A1H7PXG1_OLID1</name>
<evidence type="ECO:0000259" key="1">
    <source>
        <dbReference type="Pfam" id="PF01551"/>
    </source>
</evidence>
<evidence type="ECO:0000313" key="3">
    <source>
        <dbReference type="Proteomes" id="UP000199421"/>
    </source>
</evidence>
<dbReference type="OrthoDB" id="9810477at2"/>
<dbReference type="SUPFAM" id="SSF51261">
    <property type="entry name" value="Duplicated hybrid motif"/>
    <property type="match status" value="1"/>
</dbReference>
<dbReference type="GO" id="GO:0004222">
    <property type="term" value="F:metalloendopeptidase activity"/>
    <property type="evidence" value="ECO:0007669"/>
    <property type="project" value="TreeGrafter"/>
</dbReference>
<dbReference type="RefSeq" id="WP_093324386.1">
    <property type="nucleotide sequence ID" value="NZ_FOAF01000002.1"/>
</dbReference>
<dbReference type="STRING" id="407022.SAMN05661044_02383"/>
<dbReference type="Pfam" id="PF01551">
    <property type="entry name" value="Peptidase_M23"/>
    <property type="match status" value="2"/>
</dbReference>
<dbReference type="InterPro" id="IPR011055">
    <property type="entry name" value="Dup_hybrid_motif"/>
</dbReference>
<evidence type="ECO:0000313" key="2">
    <source>
        <dbReference type="EMBL" id="SEL40158.1"/>
    </source>
</evidence>
<feature type="domain" description="M23ase beta-sheet core" evidence="1">
    <location>
        <begin position="146"/>
        <end position="174"/>
    </location>
</feature>
<protein>
    <submittedName>
        <fullName evidence="2">Peptidase family M23</fullName>
    </submittedName>
</protein>
<dbReference type="Proteomes" id="UP000199421">
    <property type="component" value="Unassembled WGS sequence"/>
</dbReference>
<proteinExistence type="predicted"/>
<accession>A0A1H7PXG1</accession>